<organism evidence="1 2">
    <name type="scientific">Nostoc minutum NIES-26</name>
    <dbReference type="NCBI Taxonomy" id="1844469"/>
    <lineage>
        <taxon>Bacteria</taxon>
        <taxon>Bacillati</taxon>
        <taxon>Cyanobacteriota</taxon>
        <taxon>Cyanophyceae</taxon>
        <taxon>Nostocales</taxon>
        <taxon>Nostocaceae</taxon>
        <taxon>Nostoc</taxon>
    </lineage>
</organism>
<accession>A0A367RYX1</accession>
<evidence type="ECO:0000313" key="1">
    <source>
        <dbReference type="EMBL" id="RCJ41179.1"/>
    </source>
</evidence>
<dbReference type="InterPro" id="IPR031975">
    <property type="entry name" value="Pilin_GH"/>
</dbReference>
<dbReference type="AlphaFoldDB" id="A0A367RYX1"/>
<name>A0A367RYX1_9NOSO</name>
<proteinExistence type="predicted"/>
<dbReference type="Pfam" id="PF16734">
    <property type="entry name" value="Pilin_GH"/>
    <property type="match status" value="1"/>
</dbReference>
<protein>
    <submittedName>
        <fullName evidence="1">Uncharacterized protein</fullName>
    </submittedName>
</protein>
<gene>
    <name evidence="1" type="ORF">A6770_08830</name>
</gene>
<dbReference type="EMBL" id="LXQD01000023">
    <property type="protein sequence ID" value="RCJ41179.1"/>
    <property type="molecule type" value="Genomic_DNA"/>
</dbReference>
<keyword evidence="2" id="KW-1185">Reference proteome</keyword>
<reference evidence="1" key="1">
    <citation type="submission" date="2016-04" db="EMBL/GenBank/DDBJ databases">
        <authorList>
            <person name="Tabuchi Yagui T.R."/>
        </authorList>
    </citation>
    <scope>NUCLEOTIDE SEQUENCE [LARGE SCALE GENOMIC DNA]</scope>
    <source>
        <strain evidence="1">NIES-26</strain>
    </source>
</reference>
<sequence>MALTQMPKIFPHFGIQLPIASKLLSSSVFIAVLMTVHATVLAQPSTTPIPTQFQPSREKNPIAQKLLGQWQAQDSSLNTINFIFTPEGKLFVYFPNSSNLVAGEFKYRINAIPKPMHLDVTIPSSQKPVLTIFELTADGQLRVQLQDTNPGKPRPTAFSSQASLFKKISDATTLPDNIKVYNSEGENQTSNQPELEGKQIISSINRVQQAYYLEHNTFAKTFEQLALGIKPETERYRYQIVSQGKQPQSVISTAAAKKPELRSYTGIAFTRKIKGDILTFTAICETDKPSDIPPITPKLPIKESQAVQCPRGSHLLSK</sequence>
<comment type="caution">
    <text evidence="1">The sequence shown here is derived from an EMBL/GenBank/DDBJ whole genome shotgun (WGS) entry which is preliminary data.</text>
</comment>
<dbReference type="Proteomes" id="UP000252107">
    <property type="component" value="Unassembled WGS sequence"/>
</dbReference>
<evidence type="ECO:0000313" key="2">
    <source>
        <dbReference type="Proteomes" id="UP000252107"/>
    </source>
</evidence>